<evidence type="ECO:0008006" key="5">
    <source>
        <dbReference type="Google" id="ProtNLM"/>
    </source>
</evidence>
<keyword evidence="2" id="KW-1133">Transmembrane helix</keyword>
<name>A0A9W4UCT8_9PLEO</name>
<evidence type="ECO:0000313" key="3">
    <source>
        <dbReference type="EMBL" id="CAI6333339.1"/>
    </source>
</evidence>
<protein>
    <recommendedName>
        <fullName evidence="5">Cytochrome P450</fullName>
    </recommendedName>
</protein>
<evidence type="ECO:0000256" key="1">
    <source>
        <dbReference type="SAM" id="MobiDB-lite"/>
    </source>
</evidence>
<keyword evidence="4" id="KW-1185">Reference proteome</keyword>
<dbReference type="PANTHER" id="PTHR24306">
    <property type="match status" value="1"/>
</dbReference>
<dbReference type="EMBL" id="CAOQHR010000004">
    <property type="protein sequence ID" value="CAI6333339.1"/>
    <property type="molecule type" value="Genomic_DNA"/>
</dbReference>
<keyword evidence="2" id="KW-0472">Membrane</keyword>
<sequence length="646" mass="71936">MPFKGLFVGVYASNRGIRVMFLPVLYLLLSVPLLSVIIYYFPASLPQFVQARNPSDILLQVFVSLIAFTLPTRILSGRSWSNSRNEGKRRVQQIPYWTPGLRNWLNIVFGGEGWLKGVSANVFLPLFTYNAAGTKHNVVLSPAMLDQLLEKKEGLEEADISKWAALQNAFGMPKSLKERGLVLKSEVSEVTQKQVFKGKEMEKLLASTLNHLSESLPDLITFNSSLVDQMSWERVANIEMTEGIEEVECELFTLLNEFFCNVFIPPIAGVQFPESYQLLASDLATFNQFYYALATGIPRLFPMAGLPGAVLARNRLLQNFDRLFYDLANPPKKRVPEDDESMSGEEMDADTPTPFTILSEHFTKFDVDYSARAALALEILHGVFSELVPVACWTILHVHKDSVHAKAGQETLIERIRKETKVWAEAVQPPSIHPSFPTPPEISFSGTAKALNAATFPQIRSCINESRRLYKTSIFTLEATKPVIVTETSNIRPGDQEQYELETGSHIDVGLSQTLINNSNATFLSPAEYQPDRFVDKSPPSSVTAVSKSNEPYTTALLVAFVAGILQLWEIAPAPKRTISDHWNEAATAASGEKVKLNTDEAKKGVWIVPKAQDGANYKIPKGEVKVRIRRREGLAGAKMVVGKRK</sequence>
<comment type="caution">
    <text evidence="3">The sequence shown here is derived from an EMBL/GenBank/DDBJ whole genome shotgun (WGS) entry which is preliminary data.</text>
</comment>
<accession>A0A9W4UCT8</accession>
<dbReference type="OrthoDB" id="3366823at2759"/>
<dbReference type="InterPro" id="IPR036396">
    <property type="entry name" value="Cyt_P450_sf"/>
</dbReference>
<dbReference type="GO" id="GO:0004497">
    <property type="term" value="F:monooxygenase activity"/>
    <property type="evidence" value="ECO:0007669"/>
    <property type="project" value="InterPro"/>
</dbReference>
<keyword evidence="2" id="KW-0812">Transmembrane</keyword>
<dbReference type="GO" id="GO:0016705">
    <property type="term" value="F:oxidoreductase activity, acting on paired donors, with incorporation or reduction of molecular oxygen"/>
    <property type="evidence" value="ECO:0007669"/>
    <property type="project" value="InterPro"/>
</dbReference>
<dbReference type="GO" id="GO:0005506">
    <property type="term" value="F:iron ion binding"/>
    <property type="evidence" value="ECO:0007669"/>
    <property type="project" value="InterPro"/>
</dbReference>
<dbReference type="AlphaFoldDB" id="A0A9W4UCT8"/>
<feature type="compositionally biased region" description="Acidic residues" evidence="1">
    <location>
        <begin position="337"/>
        <end position="349"/>
    </location>
</feature>
<dbReference type="SUPFAM" id="SSF48264">
    <property type="entry name" value="Cytochrome P450"/>
    <property type="match status" value="1"/>
</dbReference>
<dbReference type="Proteomes" id="UP001152607">
    <property type="component" value="Unassembled WGS sequence"/>
</dbReference>
<evidence type="ECO:0000313" key="4">
    <source>
        <dbReference type="Proteomes" id="UP001152607"/>
    </source>
</evidence>
<evidence type="ECO:0000256" key="2">
    <source>
        <dbReference type="SAM" id="Phobius"/>
    </source>
</evidence>
<dbReference type="PANTHER" id="PTHR24306:SF7">
    <property type="entry name" value="AHBB"/>
    <property type="match status" value="1"/>
</dbReference>
<dbReference type="Gene3D" id="1.10.630.10">
    <property type="entry name" value="Cytochrome P450"/>
    <property type="match status" value="1"/>
</dbReference>
<gene>
    <name evidence="3" type="ORF">PDIGIT_LOCUS6377</name>
</gene>
<dbReference type="GO" id="GO:0020037">
    <property type="term" value="F:heme binding"/>
    <property type="evidence" value="ECO:0007669"/>
    <property type="project" value="InterPro"/>
</dbReference>
<feature type="transmembrane region" description="Helical" evidence="2">
    <location>
        <begin position="21"/>
        <end position="41"/>
    </location>
</feature>
<reference evidence="3" key="1">
    <citation type="submission" date="2023-01" db="EMBL/GenBank/DDBJ databases">
        <authorList>
            <person name="Van Ghelder C."/>
            <person name="Rancurel C."/>
        </authorList>
    </citation>
    <scope>NUCLEOTIDE SEQUENCE</scope>
    <source>
        <strain evidence="3">CNCM I-4278</strain>
    </source>
</reference>
<organism evidence="3 4">
    <name type="scientific">Periconia digitata</name>
    <dbReference type="NCBI Taxonomy" id="1303443"/>
    <lineage>
        <taxon>Eukaryota</taxon>
        <taxon>Fungi</taxon>
        <taxon>Dikarya</taxon>
        <taxon>Ascomycota</taxon>
        <taxon>Pezizomycotina</taxon>
        <taxon>Dothideomycetes</taxon>
        <taxon>Pleosporomycetidae</taxon>
        <taxon>Pleosporales</taxon>
        <taxon>Massarineae</taxon>
        <taxon>Periconiaceae</taxon>
        <taxon>Periconia</taxon>
    </lineage>
</organism>
<feature type="region of interest" description="Disordered" evidence="1">
    <location>
        <begin position="331"/>
        <end position="350"/>
    </location>
</feature>
<proteinExistence type="predicted"/>